<reference evidence="1 2" key="1">
    <citation type="submission" date="2015-08" db="EMBL/GenBank/DDBJ databases">
        <title>The genome of the Asian arowana (Scleropages formosus).</title>
        <authorList>
            <person name="Tan M.H."/>
            <person name="Gan H.M."/>
            <person name="Croft L.J."/>
            <person name="Austin C.M."/>
        </authorList>
    </citation>
    <scope>NUCLEOTIDE SEQUENCE [LARGE SCALE GENOMIC DNA]</scope>
    <source>
        <strain evidence="1">Aro1</strain>
    </source>
</reference>
<name>A0A0P7WD24_SCLFO</name>
<evidence type="ECO:0000313" key="1">
    <source>
        <dbReference type="EMBL" id="KPP61036.1"/>
    </source>
</evidence>
<sequence>RDLSWAPGNNPSEENRVLARNGARVNQHRPTTLMKSSALSSPAGFVTVIVYLPSSPRSAPSITKLLRVFLLSTLTRPSVSVITCGRSQRWTEGGAVLTELLLSQQKQNETAHSGSGLSRDLHIQPQLVACNDDDGVLVHHASSGVQEVELGRQGECVSVWHKGVISSILSLHIIDGQLVDPGSADQEVRKHSAHAKRYFPSLASSTPSFILKGEAASSFFRKAAGYRASDGTKLVILFLSESQACHHFGPLSSVISGSVPGVAAKDERRCTQPHTLSGEEHKGHAVNTQVP</sequence>
<evidence type="ECO:0000313" key="2">
    <source>
        <dbReference type="Proteomes" id="UP000034805"/>
    </source>
</evidence>
<accession>A0A0P7WD24</accession>
<comment type="caution">
    <text evidence="1">The sequence shown here is derived from an EMBL/GenBank/DDBJ whole genome shotgun (WGS) entry which is preliminary data.</text>
</comment>
<proteinExistence type="predicted"/>
<organism evidence="1 2">
    <name type="scientific">Scleropages formosus</name>
    <name type="common">Asian bonytongue</name>
    <name type="synonym">Osteoglossum formosum</name>
    <dbReference type="NCBI Taxonomy" id="113540"/>
    <lineage>
        <taxon>Eukaryota</taxon>
        <taxon>Metazoa</taxon>
        <taxon>Chordata</taxon>
        <taxon>Craniata</taxon>
        <taxon>Vertebrata</taxon>
        <taxon>Euteleostomi</taxon>
        <taxon>Actinopterygii</taxon>
        <taxon>Neopterygii</taxon>
        <taxon>Teleostei</taxon>
        <taxon>Osteoglossocephala</taxon>
        <taxon>Osteoglossomorpha</taxon>
        <taxon>Osteoglossiformes</taxon>
        <taxon>Osteoglossidae</taxon>
        <taxon>Scleropages</taxon>
    </lineage>
</organism>
<gene>
    <name evidence="1" type="ORF">Z043_120910</name>
</gene>
<feature type="non-terminal residue" evidence="1">
    <location>
        <position position="1"/>
    </location>
</feature>
<dbReference type="EMBL" id="JARO02010031">
    <property type="protein sequence ID" value="KPP61036.1"/>
    <property type="molecule type" value="Genomic_DNA"/>
</dbReference>
<dbReference type="AlphaFoldDB" id="A0A0P7WD24"/>
<protein>
    <submittedName>
        <fullName evidence="1">Uncharacterized protein</fullName>
    </submittedName>
</protein>
<dbReference type="Proteomes" id="UP000034805">
    <property type="component" value="Unassembled WGS sequence"/>
</dbReference>